<dbReference type="PANTHER" id="PTHR12303:SF13">
    <property type="match status" value="1"/>
</dbReference>
<dbReference type="Gene3D" id="3.40.50.150">
    <property type="entry name" value="Vaccinia Virus protein VP39"/>
    <property type="match status" value="1"/>
</dbReference>
<gene>
    <name evidence="2" type="ORF">AAT19DRAFT_8398</name>
</gene>
<comment type="caution">
    <text evidence="2">The sequence shown here is derived from an EMBL/GenBank/DDBJ whole genome shotgun (WGS) entry which is preliminary data.</text>
</comment>
<dbReference type="GO" id="GO:0008757">
    <property type="term" value="F:S-adenosylmethionine-dependent methyltransferase activity"/>
    <property type="evidence" value="ECO:0007669"/>
    <property type="project" value="InterPro"/>
</dbReference>
<sequence>MAVDGHTQLQTPTQGPQSPLLAFVLTLALFSLVSLLVLSPPTRLFRRIHRLASRPVARLLGRIPVPSALQAPTDLAVAIRSFSHYSSAQQNALSRKWVAFERMPRRHRALGTRVGWEKTLERAEEAVETNALVTDELAALGLEQARRDGVPVGLRSHFYHANGRVVETLKHFVRDWSEVGKAERDALFPPILEALREEFGKNVEGKKVLVPGCGLARLAYEIACEGFSVEANDFSHFMNLGSSLLFTRTHTTNQHTLAPYIHLFSHQRTAANLLRTVSFPDVVPRKDVDLRFCPGDFLGLCKEEEGRHEAVVTLFFIDTASNMISYFETIYHTLKPGGIWINLGPLLYYGNPGMELPLEDVIRLAEMVGFEVERRKSLRDVRYTADELGMYQYARFLLLIRLSQGTDSARSRSFTYDCEFWVARKSATDAKEEARGQGEGKKEA</sequence>
<organism evidence="2 3">
    <name type="scientific">Rhodotorula toruloides</name>
    <name type="common">Yeast</name>
    <name type="synonym">Rhodosporidium toruloides</name>
    <dbReference type="NCBI Taxonomy" id="5286"/>
    <lineage>
        <taxon>Eukaryota</taxon>
        <taxon>Fungi</taxon>
        <taxon>Dikarya</taxon>
        <taxon>Basidiomycota</taxon>
        <taxon>Pucciniomycotina</taxon>
        <taxon>Microbotryomycetes</taxon>
        <taxon>Sporidiobolales</taxon>
        <taxon>Sporidiobolaceae</taxon>
        <taxon>Rhodotorula</taxon>
    </lineage>
</organism>
<dbReference type="OrthoDB" id="978at2759"/>
<reference evidence="2 3" key="1">
    <citation type="journal article" date="2018" name="Elife">
        <title>Functional genomics of lipid metabolism in the oleaginous yeast Rhodosporidium toruloides.</title>
        <authorList>
            <person name="Coradetti S.T."/>
            <person name="Pinel D."/>
            <person name="Geiselman G."/>
            <person name="Ito M."/>
            <person name="Mondo S."/>
            <person name="Reilly M.C."/>
            <person name="Cheng Y.F."/>
            <person name="Bauer S."/>
            <person name="Grigoriev I."/>
            <person name="Gladden J.M."/>
            <person name="Simmons B.A."/>
            <person name="Brem R."/>
            <person name="Arkin A.P."/>
            <person name="Skerker J.M."/>
        </authorList>
    </citation>
    <scope>NUCLEOTIDE SEQUENCE [LARGE SCALE GENOMIC DNA]</scope>
    <source>
        <strain evidence="2 3">NBRC 0880</strain>
    </source>
</reference>
<dbReference type="AlphaFoldDB" id="A0A2T0AH79"/>
<dbReference type="Pfam" id="PF07942">
    <property type="entry name" value="CARME"/>
    <property type="match status" value="1"/>
</dbReference>
<dbReference type="InterPro" id="IPR012901">
    <property type="entry name" value="CARME"/>
</dbReference>
<dbReference type="Proteomes" id="UP000239560">
    <property type="component" value="Unassembled WGS sequence"/>
</dbReference>
<dbReference type="SUPFAM" id="SSF53335">
    <property type="entry name" value="S-adenosyl-L-methionine-dependent methyltransferases"/>
    <property type="match status" value="1"/>
</dbReference>
<keyword evidence="1" id="KW-0472">Membrane</keyword>
<dbReference type="InterPro" id="IPR029063">
    <property type="entry name" value="SAM-dependent_MTases_sf"/>
</dbReference>
<keyword evidence="1" id="KW-0812">Transmembrane</keyword>
<evidence type="ECO:0000313" key="2">
    <source>
        <dbReference type="EMBL" id="PRQ77330.1"/>
    </source>
</evidence>
<dbReference type="PANTHER" id="PTHR12303">
    <property type="entry name" value="CARNOSINE N-METHYLTRANSFERASE"/>
    <property type="match status" value="1"/>
</dbReference>
<evidence type="ECO:0000256" key="1">
    <source>
        <dbReference type="SAM" id="Phobius"/>
    </source>
</evidence>
<protein>
    <submittedName>
        <fullName evidence="2">N2227-like protein-domain containing protein</fullName>
    </submittedName>
</protein>
<feature type="transmembrane region" description="Helical" evidence="1">
    <location>
        <begin position="20"/>
        <end position="38"/>
    </location>
</feature>
<name>A0A2T0AH79_RHOTO</name>
<proteinExistence type="predicted"/>
<dbReference type="EMBL" id="LCTV02000001">
    <property type="protein sequence ID" value="PRQ77330.1"/>
    <property type="molecule type" value="Genomic_DNA"/>
</dbReference>
<accession>A0A2T0AH79</accession>
<dbReference type="SMART" id="SM01296">
    <property type="entry name" value="N2227"/>
    <property type="match status" value="1"/>
</dbReference>
<evidence type="ECO:0000313" key="3">
    <source>
        <dbReference type="Proteomes" id="UP000239560"/>
    </source>
</evidence>
<keyword evidence="1" id="KW-1133">Transmembrane helix</keyword>